<organism evidence="12 13">
    <name type="scientific">Tolypocladium paradoxum</name>
    <dbReference type="NCBI Taxonomy" id="94208"/>
    <lineage>
        <taxon>Eukaryota</taxon>
        <taxon>Fungi</taxon>
        <taxon>Dikarya</taxon>
        <taxon>Ascomycota</taxon>
        <taxon>Pezizomycotina</taxon>
        <taxon>Sordariomycetes</taxon>
        <taxon>Hypocreomycetidae</taxon>
        <taxon>Hypocreales</taxon>
        <taxon>Ophiocordycipitaceae</taxon>
        <taxon>Tolypocladium</taxon>
    </lineage>
</organism>
<dbReference type="PANTHER" id="PTHR31503">
    <property type="entry name" value="VACUOLAR CALCIUM ION TRANSPORTER"/>
    <property type="match status" value="1"/>
</dbReference>
<keyword evidence="7 10" id="KW-1133">Transmembrane helix</keyword>
<evidence type="ECO:0000256" key="8">
    <source>
        <dbReference type="ARBA" id="ARBA00023065"/>
    </source>
</evidence>
<keyword evidence="10" id="KW-0050">Antiport</keyword>
<keyword evidence="5 10" id="KW-0812">Transmembrane</keyword>
<feature type="domain" description="Sodium/calcium exchanger membrane region" evidence="11">
    <location>
        <begin position="257"/>
        <end position="400"/>
    </location>
</feature>
<comment type="function">
    <text evidence="10">Has a role in promoting intracellular calcium ion sequestration via the exchange of calcium ions for hydrogen ions across the vacuolar membrane. Involved also in manganese ion homeostasis via its uptake into the vacuole.</text>
</comment>
<evidence type="ECO:0000256" key="5">
    <source>
        <dbReference type="ARBA" id="ARBA00022692"/>
    </source>
</evidence>
<keyword evidence="10" id="KW-0926">Vacuole</keyword>
<evidence type="ECO:0000313" key="13">
    <source>
        <dbReference type="Proteomes" id="UP000237481"/>
    </source>
</evidence>
<comment type="subcellular location">
    <subcellularLocation>
        <location evidence="1">Endomembrane system</location>
        <topology evidence="1">Multi-pass membrane protein</topology>
    </subcellularLocation>
    <subcellularLocation>
        <location evidence="10">Vacuole membrane</location>
    </subcellularLocation>
</comment>
<comment type="similarity">
    <text evidence="2 10">Belongs to the Ca(2+):cation antiporter (CaCA) (TC 2.A.19) family.</text>
</comment>
<dbReference type="Gene3D" id="1.20.1420.30">
    <property type="entry name" value="NCX, central ion-binding region"/>
    <property type="match status" value="1"/>
</dbReference>
<evidence type="ECO:0000256" key="7">
    <source>
        <dbReference type="ARBA" id="ARBA00022989"/>
    </source>
</evidence>
<dbReference type="Pfam" id="PF01699">
    <property type="entry name" value="Na_Ca_ex"/>
    <property type="match status" value="2"/>
</dbReference>
<dbReference type="GO" id="GO:0015369">
    <property type="term" value="F:calcium:proton antiporter activity"/>
    <property type="evidence" value="ECO:0007669"/>
    <property type="project" value="UniProtKB-UniRule"/>
</dbReference>
<feature type="transmembrane region" description="Helical" evidence="10">
    <location>
        <begin position="382"/>
        <end position="401"/>
    </location>
</feature>
<keyword evidence="3 10" id="KW-0813">Transport</keyword>
<dbReference type="OrthoDB" id="1699231at2759"/>
<gene>
    <name evidence="12" type="ORF">TPAR_00062</name>
</gene>
<dbReference type="EMBL" id="PKSG01000005">
    <property type="protein sequence ID" value="POR39744.1"/>
    <property type="molecule type" value="Genomic_DNA"/>
</dbReference>
<evidence type="ECO:0000313" key="12">
    <source>
        <dbReference type="EMBL" id="POR39744.1"/>
    </source>
</evidence>
<keyword evidence="4 10" id="KW-0109">Calcium transport</keyword>
<name>A0A2S4LBC7_9HYPO</name>
<protein>
    <recommendedName>
        <fullName evidence="10">Vacuolar calcium ion transporter</fullName>
    </recommendedName>
</protein>
<dbReference type="GO" id="GO:0000329">
    <property type="term" value="C:fungal-type vacuole membrane"/>
    <property type="evidence" value="ECO:0007669"/>
    <property type="project" value="TreeGrafter"/>
</dbReference>
<evidence type="ECO:0000256" key="1">
    <source>
        <dbReference type="ARBA" id="ARBA00004127"/>
    </source>
</evidence>
<keyword evidence="9 10" id="KW-0472">Membrane</keyword>
<evidence type="ECO:0000256" key="6">
    <source>
        <dbReference type="ARBA" id="ARBA00022837"/>
    </source>
</evidence>
<feature type="transmembrane region" description="Helical" evidence="10">
    <location>
        <begin position="98"/>
        <end position="118"/>
    </location>
</feature>
<feature type="transmembrane region" description="Helical" evidence="10">
    <location>
        <begin position="167"/>
        <end position="189"/>
    </location>
</feature>
<keyword evidence="13" id="KW-1185">Reference proteome</keyword>
<feature type="transmembrane region" description="Helical" evidence="10">
    <location>
        <begin position="290"/>
        <end position="309"/>
    </location>
</feature>
<dbReference type="InterPro" id="IPR004837">
    <property type="entry name" value="NaCa_Exmemb"/>
</dbReference>
<sequence length="429" mass="44875">MSTPQPPRPDAAESTPLLAAAQGASSTQPRPLLRRASGEAWRALSATLLCSGTNVLLVCVPIGLMAGGWGWPQAAVFALNFLAMLPLASILTFATEQLAAVVGSVAGGLINATFGNAVEMIVGISALKEGEIAIVQSSMIGSILSSILLILGTSFILAGLGKRTVDINIDVAGILTSLMIISCASLIMPSALHIADPGSSNSKNTPSDYILTLSRITSIILLVFYLLYLYFQSVTHAELFVEEDKEDAGDQLHAASSCVMLILATLGVASCSDCLVDSVDGFVEALGVSRSFIGLIIVPIVGNAGCFVGTIQWSRTNRINLAVSVIVGSTLQISLFVTPFLVVVGWVIGKDMSLQFDTFETIVLTLSTLVVNCLVRDGETNYFEGLLLIATYAIIAIAFFVHPDETATTNLVDSIADGAVNALTAGMAD</sequence>
<proteinExistence type="inferred from homology"/>
<feature type="transmembrane region" description="Helical" evidence="10">
    <location>
        <begin position="252"/>
        <end position="270"/>
    </location>
</feature>
<feature type="transmembrane region" description="Helical" evidence="10">
    <location>
        <begin position="40"/>
        <end position="64"/>
    </location>
</feature>
<dbReference type="STRING" id="94208.A0A2S4LBC7"/>
<dbReference type="NCBIfam" id="TIGR00846">
    <property type="entry name" value="caca2"/>
    <property type="match status" value="1"/>
</dbReference>
<dbReference type="InterPro" id="IPR044880">
    <property type="entry name" value="NCX_ion-bd_dom_sf"/>
</dbReference>
<keyword evidence="8 10" id="KW-0406">Ion transport</keyword>
<dbReference type="GO" id="GO:0006874">
    <property type="term" value="P:intracellular calcium ion homeostasis"/>
    <property type="evidence" value="ECO:0007669"/>
    <property type="project" value="TreeGrafter"/>
</dbReference>
<dbReference type="AlphaFoldDB" id="A0A2S4LBC7"/>
<evidence type="ECO:0000256" key="4">
    <source>
        <dbReference type="ARBA" id="ARBA00022568"/>
    </source>
</evidence>
<feature type="transmembrane region" description="Helical" evidence="10">
    <location>
        <begin position="70"/>
        <end position="91"/>
    </location>
</feature>
<evidence type="ECO:0000256" key="9">
    <source>
        <dbReference type="ARBA" id="ARBA00023136"/>
    </source>
</evidence>
<evidence type="ECO:0000259" key="11">
    <source>
        <dbReference type="Pfam" id="PF01699"/>
    </source>
</evidence>
<evidence type="ECO:0000256" key="2">
    <source>
        <dbReference type="ARBA" id="ARBA00008170"/>
    </source>
</evidence>
<accession>A0A2S4LBC7</accession>
<dbReference type="InterPro" id="IPR004798">
    <property type="entry name" value="CAX-like"/>
</dbReference>
<comment type="caution">
    <text evidence="12">The sequence shown here is derived from an EMBL/GenBank/DDBJ whole genome shotgun (WGS) entry which is preliminary data.</text>
</comment>
<dbReference type="NCBIfam" id="TIGR00378">
    <property type="entry name" value="cax"/>
    <property type="match status" value="1"/>
</dbReference>
<feature type="transmembrane region" description="Helical" evidence="10">
    <location>
        <begin position="138"/>
        <end position="160"/>
    </location>
</feature>
<dbReference type="PANTHER" id="PTHR31503:SF22">
    <property type="entry name" value="VACUOLAR CALCIUM ION TRANSPORTER"/>
    <property type="match status" value="1"/>
</dbReference>
<evidence type="ECO:0000256" key="10">
    <source>
        <dbReference type="RuleBase" id="RU365028"/>
    </source>
</evidence>
<feature type="domain" description="Sodium/calcium exchanger membrane region" evidence="11">
    <location>
        <begin position="74"/>
        <end position="233"/>
    </location>
</feature>
<feature type="transmembrane region" description="Helical" evidence="10">
    <location>
        <begin position="321"/>
        <end position="348"/>
    </location>
</feature>
<feature type="transmembrane region" description="Helical" evidence="10">
    <location>
        <begin position="209"/>
        <end position="231"/>
    </location>
</feature>
<feature type="transmembrane region" description="Helical" evidence="10">
    <location>
        <begin position="354"/>
        <end position="375"/>
    </location>
</feature>
<dbReference type="InterPro" id="IPR004713">
    <property type="entry name" value="CaH_exchang"/>
</dbReference>
<reference evidence="12 13" key="1">
    <citation type="submission" date="2018-01" db="EMBL/GenBank/DDBJ databases">
        <title>Harnessing the power of phylogenomics to disentangle the directionality and signatures of interkingdom host jumping in the parasitic fungal genus Tolypocladium.</title>
        <authorList>
            <person name="Quandt C.A."/>
            <person name="Patterson W."/>
            <person name="Spatafora J.W."/>
        </authorList>
    </citation>
    <scope>NUCLEOTIDE SEQUENCE [LARGE SCALE GENOMIC DNA]</scope>
    <source>
        <strain evidence="12 13">NRBC 100945</strain>
    </source>
</reference>
<dbReference type="GO" id="GO:0012505">
    <property type="term" value="C:endomembrane system"/>
    <property type="evidence" value="ECO:0007669"/>
    <property type="project" value="UniProtKB-SubCell"/>
</dbReference>
<evidence type="ECO:0000256" key="3">
    <source>
        <dbReference type="ARBA" id="ARBA00022448"/>
    </source>
</evidence>
<dbReference type="Proteomes" id="UP000237481">
    <property type="component" value="Unassembled WGS sequence"/>
</dbReference>
<keyword evidence="6 10" id="KW-0106">Calcium</keyword>